<proteinExistence type="predicted"/>
<dbReference type="GO" id="GO:0003677">
    <property type="term" value="F:DNA binding"/>
    <property type="evidence" value="ECO:0007669"/>
    <property type="project" value="UniProtKB-KW"/>
</dbReference>
<dbReference type="Proteomes" id="UP000219688">
    <property type="component" value="Unassembled WGS sequence"/>
</dbReference>
<dbReference type="PANTHER" id="PTHR42942:SF1">
    <property type="entry name" value="ALKYLTRANSFERASE-LIKE PROTEIN 1"/>
    <property type="match status" value="1"/>
</dbReference>
<dbReference type="AlphaFoldDB" id="A0A285VL97"/>
<accession>A0A285VL97</accession>
<dbReference type="RefSeq" id="WP_097187684.1">
    <property type="nucleotide sequence ID" value="NZ_OBQK01000004.1"/>
</dbReference>
<dbReference type="CDD" id="cd06445">
    <property type="entry name" value="ATase"/>
    <property type="match status" value="1"/>
</dbReference>
<organism evidence="3 4">
    <name type="scientific">Ornithinimicrobium cerasi</name>
    <dbReference type="NCBI Taxonomy" id="2248773"/>
    <lineage>
        <taxon>Bacteria</taxon>
        <taxon>Bacillati</taxon>
        <taxon>Actinomycetota</taxon>
        <taxon>Actinomycetes</taxon>
        <taxon>Micrococcales</taxon>
        <taxon>Ornithinimicrobiaceae</taxon>
        <taxon>Ornithinimicrobium</taxon>
    </lineage>
</organism>
<keyword evidence="3" id="KW-0238">DNA-binding</keyword>
<sequence length="117" mass="12548">MDEVLVERVLRAVEQVPRGRVVSYGDVAALVGIGPRHVGNVLAAWGGDVPWWRVTNVAGVLPPDLLARARPHWDEEGIEVRPDGRGCRITAYRADLERLASDHARATAGLDGGHGAG</sequence>
<keyword evidence="1" id="KW-0227">DNA damage</keyword>
<gene>
    <name evidence="3" type="ORF">SAMN05421879_10424</name>
</gene>
<dbReference type="EMBL" id="OBQK01000004">
    <property type="protein sequence ID" value="SOC54852.1"/>
    <property type="molecule type" value="Genomic_DNA"/>
</dbReference>
<dbReference type="Gene3D" id="1.10.10.10">
    <property type="entry name" value="Winged helix-like DNA-binding domain superfamily/Winged helix DNA-binding domain"/>
    <property type="match status" value="1"/>
</dbReference>
<reference evidence="4" key="1">
    <citation type="submission" date="2017-08" db="EMBL/GenBank/DDBJ databases">
        <authorList>
            <person name="Varghese N."/>
            <person name="Submissions S."/>
        </authorList>
    </citation>
    <scope>NUCLEOTIDE SEQUENCE [LARGE SCALE GENOMIC DNA]</scope>
    <source>
        <strain evidence="4">USBA17B2</strain>
    </source>
</reference>
<dbReference type="InterPro" id="IPR014048">
    <property type="entry name" value="MethylDNA_cys_MeTrfase_DNA-bd"/>
</dbReference>
<evidence type="ECO:0000313" key="4">
    <source>
        <dbReference type="Proteomes" id="UP000219688"/>
    </source>
</evidence>
<dbReference type="GO" id="GO:0006281">
    <property type="term" value="P:DNA repair"/>
    <property type="evidence" value="ECO:0007669"/>
    <property type="project" value="InterPro"/>
</dbReference>
<dbReference type="InterPro" id="IPR036217">
    <property type="entry name" value="MethylDNA_cys_MeTrfase_DNAb"/>
</dbReference>
<dbReference type="SUPFAM" id="SSF46767">
    <property type="entry name" value="Methylated DNA-protein cysteine methyltransferase, C-terminal domain"/>
    <property type="match status" value="1"/>
</dbReference>
<dbReference type="GO" id="GO:0003824">
    <property type="term" value="F:catalytic activity"/>
    <property type="evidence" value="ECO:0007669"/>
    <property type="project" value="InterPro"/>
</dbReference>
<keyword evidence="4" id="KW-1185">Reference proteome</keyword>
<dbReference type="InterPro" id="IPR052520">
    <property type="entry name" value="ATL_DNA_repair"/>
</dbReference>
<evidence type="ECO:0000259" key="2">
    <source>
        <dbReference type="Pfam" id="PF01035"/>
    </source>
</evidence>
<evidence type="ECO:0000256" key="1">
    <source>
        <dbReference type="ARBA" id="ARBA00022763"/>
    </source>
</evidence>
<dbReference type="Pfam" id="PF01035">
    <property type="entry name" value="DNA_binding_1"/>
    <property type="match status" value="1"/>
</dbReference>
<name>A0A285VL97_9MICO</name>
<protein>
    <submittedName>
        <fullName evidence="3">Alkylated DNA nucleotide flippase Atl1, participates in nucleotide excision repair, Ada-like DNA-binding domain</fullName>
    </submittedName>
</protein>
<feature type="domain" description="Methylated-DNA-[protein]-cysteine S-methyltransferase DNA binding" evidence="2">
    <location>
        <begin position="7"/>
        <end position="62"/>
    </location>
</feature>
<dbReference type="InterPro" id="IPR036388">
    <property type="entry name" value="WH-like_DNA-bd_sf"/>
</dbReference>
<evidence type="ECO:0000313" key="3">
    <source>
        <dbReference type="EMBL" id="SOC54852.1"/>
    </source>
</evidence>
<dbReference type="PANTHER" id="PTHR42942">
    <property type="entry name" value="6-O-METHYLGUANINE DNA METHYLTRANSFERASE"/>
    <property type="match status" value="1"/>
</dbReference>